<dbReference type="STRING" id="1797298.A2988_00160"/>
<keyword evidence="2 4" id="KW-0396">Initiation factor</keyword>
<dbReference type="GO" id="GO:0043022">
    <property type="term" value="F:ribosome binding"/>
    <property type="evidence" value="ECO:0007669"/>
    <property type="project" value="UniProtKB-UniRule"/>
</dbReference>
<name>A0A1F5BTH9_9BACT</name>
<comment type="subunit">
    <text evidence="4">Component of the 30S ribosomal translation pre-initiation complex which assembles on the 30S ribosome in the order IF-2 and IF-3, IF-1 and N-formylmethionyl-tRNA(fMet); mRNA recruitment can occur at any time during PIC assembly.</text>
</comment>
<keyword evidence="4" id="KW-0694">RNA-binding</keyword>
<evidence type="ECO:0000259" key="6">
    <source>
        <dbReference type="PROSITE" id="PS50832"/>
    </source>
</evidence>
<organism evidence="7 8">
    <name type="scientific">Candidatus Azambacteria bacterium RIFCSPLOWO2_01_FULL_46_25</name>
    <dbReference type="NCBI Taxonomy" id="1797298"/>
    <lineage>
        <taxon>Bacteria</taxon>
        <taxon>Candidatus Azamiibacteriota</taxon>
    </lineage>
</organism>
<dbReference type="PANTHER" id="PTHR33370:SF1">
    <property type="entry name" value="TRANSLATION INITIATION FACTOR IF-1, CHLOROPLASTIC"/>
    <property type="match status" value="1"/>
</dbReference>
<evidence type="ECO:0000256" key="3">
    <source>
        <dbReference type="ARBA" id="ARBA00022917"/>
    </source>
</evidence>
<dbReference type="InterPro" id="IPR012340">
    <property type="entry name" value="NA-bd_OB-fold"/>
</dbReference>
<comment type="function">
    <text evidence="4">One of the essential components for the initiation of protein synthesis. Stabilizes the binding of IF-2 and IF-3 on the 30S subunit to which N-formylmethionyl-tRNA(fMet) subsequently binds. Helps modulate mRNA selection, yielding the 30S pre-initiation complex (PIC). Upon addition of the 50S ribosomal subunit IF-1, IF-2 and IF-3 are released leaving the mature 70S translation initiation complex.</text>
</comment>
<dbReference type="FunFam" id="2.40.50.140:FF:000002">
    <property type="entry name" value="Translation initiation factor IF-1"/>
    <property type="match status" value="1"/>
</dbReference>
<protein>
    <recommendedName>
        <fullName evidence="4 5">Translation initiation factor IF-1</fullName>
    </recommendedName>
</protein>
<dbReference type="PROSITE" id="PS50832">
    <property type="entry name" value="S1_IF1_TYPE"/>
    <property type="match status" value="1"/>
</dbReference>
<sequence>MVQENIRQEGVVQENLPNTLFRVKFPDETVILAHLSGRMRLHYIKILPGDRVIVEITPYDKTKGRIVQRLKQ</sequence>
<dbReference type="HAMAP" id="MF_00075">
    <property type="entry name" value="IF_1"/>
    <property type="match status" value="1"/>
</dbReference>
<gene>
    <name evidence="4" type="primary">infA</name>
    <name evidence="7" type="ORF">A2988_00160</name>
</gene>
<proteinExistence type="inferred from homology"/>
<dbReference type="Gene3D" id="2.40.50.140">
    <property type="entry name" value="Nucleic acid-binding proteins"/>
    <property type="match status" value="1"/>
</dbReference>
<dbReference type="GO" id="GO:0003743">
    <property type="term" value="F:translation initiation factor activity"/>
    <property type="evidence" value="ECO:0007669"/>
    <property type="project" value="UniProtKB-UniRule"/>
</dbReference>
<accession>A0A1F5BTH9</accession>
<dbReference type="GO" id="GO:0019843">
    <property type="term" value="F:rRNA binding"/>
    <property type="evidence" value="ECO:0007669"/>
    <property type="project" value="UniProtKB-UniRule"/>
</dbReference>
<dbReference type="Proteomes" id="UP000176650">
    <property type="component" value="Unassembled WGS sequence"/>
</dbReference>
<evidence type="ECO:0000313" key="7">
    <source>
        <dbReference type="EMBL" id="OGD33895.1"/>
    </source>
</evidence>
<evidence type="ECO:0000256" key="5">
    <source>
        <dbReference type="NCBIfam" id="TIGR00008"/>
    </source>
</evidence>
<evidence type="ECO:0000256" key="1">
    <source>
        <dbReference type="ARBA" id="ARBA00010939"/>
    </source>
</evidence>
<dbReference type="InterPro" id="IPR004368">
    <property type="entry name" value="TIF_IF1"/>
</dbReference>
<dbReference type="CDD" id="cd04451">
    <property type="entry name" value="S1_IF1"/>
    <property type="match status" value="1"/>
</dbReference>
<dbReference type="AlphaFoldDB" id="A0A1F5BTH9"/>
<comment type="caution">
    <text evidence="7">The sequence shown here is derived from an EMBL/GenBank/DDBJ whole genome shotgun (WGS) entry which is preliminary data.</text>
</comment>
<evidence type="ECO:0000256" key="2">
    <source>
        <dbReference type="ARBA" id="ARBA00022540"/>
    </source>
</evidence>
<dbReference type="SUPFAM" id="SSF50249">
    <property type="entry name" value="Nucleic acid-binding proteins"/>
    <property type="match status" value="1"/>
</dbReference>
<reference evidence="7 8" key="1">
    <citation type="journal article" date="2016" name="Nat. Commun.">
        <title>Thousands of microbial genomes shed light on interconnected biogeochemical processes in an aquifer system.</title>
        <authorList>
            <person name="Anantharaman K."/>
            <person name="Brown C.T."/>
            <person name="Hug L.A."/>
            <person name="Sharon I."/>
            <person name="Castelle C.J."/>
            <person name="Probst A.J."/>
            <person name="Thomas B.C."/>
            <person name="Singh A."/>
            <person name="Wilkins M.J."/>
            <person name="Karaoz U."/>
            <person name="Brodie E.L."/>
            <person name="Williams K.H."/>
            <person name="Hubbard S.S."/>
            <person name="Banfield J.F."/>
        </authorList>
    </citation>
    <scope>NUCLEOTIDE SEQUENCE [LARGE SCALE GENOMIC DNA]</scope>
</reference>
<dbReference type="NCBIfam" id="TIGR00008">
    <property type="entry name" value="infA"/>
    <property type="match status" value="1"/>
</dbReference>
<dbReference type="PANTHER" id="PTHR33370">
    <property type="entry name" value="TRANSLATION INITIATION FACTOR IF-1, CHLOROPLASTIC"/>
    <property type="match status" value="1"/>
</dbReference>
<dbReference type="Pfam" id="PF01176">
    <property type="entry name" value="eIF-1a"/>
    <property type="match status" value="1"/>
</dbReference>
<comment type="subcellular location">
    <subcellularLocation>
        <location evidence="4">Cytoplasm</location>
    </subcellularLocation>
</comment>
<dbReference type="GO" id="GO:0005829">
    <property type="term" value="C:cytosol"/>
    <property type="evidence" value="ECO:0007669"/>
    <property type="project" value="TreeGrafter"/>
</dbReference>
<keyword evidence="3 4" id="KW-0648">Protein biosynthesis</keyword>
<evidence type="ECO:0000256" key="4">
    <source>
        <dbReference type="HAMAP-Rule" id="MF_00075"/>
    </source>
</evidence>
<keyword evidence="4" id="KW-0699">rRNA-binding</keyword>
<evidence type="ECO:0000313" key="8">
    <source>
        <dbReference type="Proteomes" id="UP000176650"/>
    </source>
</evidence>
<comment type="similarity">
    <text evidence="1 4">Belongs to the IF-1 family.</text>
</comment>
<feature type="domain" description="S1-like" evidence="6">
    <location>
        <begin position="1"/>
        <end position="71"/>
    </location>
</feature>
<dbReference type="EMBL" id="MEYS01000002">
    <property type="protein sequence ID" value="OGD33895.1"/>
    <property type="molecule type" value="Genomic_DNA"/>
</dbReference>
<dbReference type="InterPro" id="IPR006196">
    <property type="entry name" value="RNA-binding_domain_S1_IF1"/>
</dbReference>
<keyword evidence="4" id="KW-0963">Cytoplasm</keyword>